<dbReference type="InterPro" id="IPR000340">
    <property type="entry name" value="Dual-sp_phosphatase_cat-dom"/>
</dbReference>
<evidence type="ECO:0000256" key="9">
    <source>
        <dbReference type="ARBA" id="ARBA00022801"/>
    </source>
</evidence>
<dbReference type="EMBL" id="QRBI01000116">
    <property type="protein sequence ID" value="RMC09306.1"/>
    <property type="molecule type" value="Genomic_DNA"/>
</dbReference>
<feature type="compositionally biased region" description="Basic and acidic residues" evidence="17">
    <location>
        <begin position="129"/>
        <end position="144"/>
    </location>
</feature>
<feature type="compositionally biased region" description="Gly residues" evidence="17">
    <location>
        <begin position="335"/>
        <end position="346"/>
    </location>
</feature>
<dbReference type="GO" id="GO:0045277">
    <property type="term" value="C:respiratory chain complex IV"/>
    <property type="evidence" value="ECO:0007669"/>
    <property type="project" value="InterPro"/>
</dbReference>
<evidence type="ECO:0000256" key="1">
    <source>
        <dbReference type="ARBA" id="ARBA00004434"/>
    </source>
</evidence>
<dbReference type="InterPro" id="IPR016130">
    <property type="entry name" value="Tyr_Pase_AS"/>
</dbReference>
<dbReference type="Pfam" id="PF00782">
    <property type="entry name" value="DSPc"/>
    <property type="match status" value="1"/>
</dbReference>
<accession>A0A3M0K7X2</accession>
<dbReference type="GO" id="GO:0071363">
    <property type="term" value="P:cellular response to growth factor stimulus"/>
    <property type="evidence" value="ECO:0007669"/>
    <property type="project" value="UniProtKB-ARBA"/>
</dbReference>
<evidence type="ECO:0000256" key="17">
    <source>
        <dbReference type="SAM" id="MobiDB-lite"/>
    </source>
</evidence>
<keyword evidence="10" id="KW-0904">Protein phosphatase</keyword>
<keyword evidence="7 18" id="KW-0812">Transmembrane</keyword>
<dbReference type="CDD" id="cd00922">
    <property type="entry name" value="Cyt_c_Oxidase_IV"/>
    <property type="match status" value="1"/>
</dbReference>
<comment type="pathway">
    <text evidence="3">Energy metabolism; oxidative phosphorylation.</text>
</comment>
<dbReference type="InterPro" id="IPR020422">
    <property type="entry name" value="TYR_PHOSPHATASE_DUAL_dom"/>
</dbReference>
<evidence type="ECO:0000313" key="21">
    <source>
        <dbReference type="EMBL" id="RMC09306.1"/>
    </source>
</evidence>
<dbReference type="GO" id="GO:1990782">
    <property type="term" value="F:protein tyrosine kinase binding"/>
    <property type="evidence" value="ECO:0007669"/>
    <property type="project" value="UniProtKB-ARBA"/>
</dbReference>
<evidence type="ECO:0000256" key="3">
    <source>
        <dbReference type="ARBA" id="ARBA00004673"/>
    </source>
</evidence>
<dbReference type="FunFam" id="3.90.190.10:FF:000048">
    <property type="entry name" value="dual specificity protein phosphatase 22 isoform X1"/>
    <property type="match status" value="1"/>
</dbReference>
<evidence type="ECO:0000256" key="18">
    <source>
        <dbReference type="SAM" id="Phobius"/>
    </source>
</evidence>
<evidence type="ECO:0000256" key="13">
    <source>
        <dbReference type="ARBA" id="ARBA00023136"/>
    </source>
</evidence>
<gene>
    <name evidence="21" type="ORF">DUI87_14314</name>
</gene>
<comment type="caution">
    <text evidence="21">The sequence shown here is derived from an EMBL/GenBank/DDBJ whole genome shotgun (WGS) entry which is preliminary data.</text>
</comment>
<comment type="similarity">
    <text evidence="5">Belongs to the protein-tyrosine phosphatase family. Non-receptor class dual specificity subfamily.</text>
</comment>
<dbReference type="GO" id="GO:0030155">
    <property type="term" value="P:regulation of cell adhesion"/>
    <property type="evidence" value="ECO:0007669"/>
    <property type="project" value="UniProtKB-ARBA"/>
</dbReference>
<evidence type="ECO:0000256" key="16">
    <source>
        <dbReference type="ARBA" id="ARBA00051722"/>
    </source>
</evidence>
<evidence type="ECO:0000256" key="8">
    <source>
        <dbReference type="ARBA" id="ARBA00022792"/>
    </source>
</evidence>
<dbReference type="GO" id="GO:0050860">
    <property type="term" value="P:negative regulation of T cell receptor signaling pathway"/>
    <property type="evidence" value="ECO:0007669"/>
    <property type="project" value="UniProtKB-ARBA"/>
</dbReference>
<dbReference type="GO" id="GO:0005743">
    <property type="term" value="C:mitochondrial inner membrane"/>
    <property type="evidence" value="ECO:0007669"/>
    <property type="project" value="UniProtKB-SubCell"/>
</dbReference>
<evidence type="ECO:0000256" key="12">
    <source>
        <dbReference type="ARBA" id="ARBA00023128"/>
    </source>
</evidence>
<evidence type="ECO:0000256" key="10">
    <source>
        <dbReference type="ARBA" id="ARBA00022912"/>
    </source>
</evidence>
<organism evidence="21 22">
    <name type="scientific">Hirundo rustica rustica</name>
    <dbReference type="NCBI Taxonomy" id="333673"/>
    <lineage>
        <taxon>Eukaryota</taxon>
        <taxon>Metazoa</taxon>
        <taxon>Chordata</taxon>
        <taxon>Craniata</taxon>
        <taxon>Vertebrata</taxon>
        <taxon>Euteleostomi</taxon>
        <taxon>Archelosauria</taxon>
        <taxon>Archosauria</taxon>
        <taxon>Dinosauria</taxon>
        <taxon>Saurischia</taxon>
        <taxon>Theropoda</taxon>
        <taxon>Coelurosauria</taxon>
        <taxon>Aves</taxon>
        <taxon>Neognathae</taxon>
        <taxon>Neoaves</taxon>
        <taxon>Telluraves</taxon>
        <taxon>Australaves</taxon>
        <taxon>Passeriformes</taxon>
        <taxon>Sylvioidea</taxon>
        <taxon>Hirundinidae</taxon>
        <taxon>Hirundo</taxon>
    </lineage>
</organism>
<keyword evidence="12" id="KW-0496">Mitochondrion</keyword>
<dbReference type="PANTHER" id="PTHR45948">
    <property type="entry name" value="DUAL SPECIFICITY PROTEIN PHOSPHATASE DDB_G0269404-RELATED"/>
    <property type="match status" value="1"/>
</dbReference>
<name>A0A3M0K7X2_HIRRU</name>
<reference evidence="21 22" key="1">
    <citation type="submission" date="2018-07" db="EMBL/GenBank/DDBJ databases">
        <title>A high quality draft genome assembly of the barn swallow (H. rustica rustica).</title>
        <authorList>
            <person name="Formenti G."/>
            <person name="Chiara M."/>
            <person name="Poveda L."/>
            <person name="Francoijs K.-J."/>
            <person name="Bonisoli-Alquati A."/>
            <person name="Canova L."/>
            <person name="Gianfranceschi L."/>
            <person name="Horner D.S."/>
            <person name="Saino N."/>
        </authorList>
    </citation>
    <scope>NUCLEOTIDE SEQUENCE [LARGE SCALE GENOMIC DNA]</scope>
    <source>
        <strain evidence="21">Chelidonia</strain>
        <tissue evidence="21">Blood</tissue>
    </source>
</reference>
<keyword evidence="13 18" id="KW-0472">Membrane</keyword>
<dbReference type="InterPro" id="IPR029021">
    <property type="entry name" value="Prot-tyrosine_phosphatase-like"/>
</dbReference>
<comment type="catalytic activity">
    <reaction evidence="16">
        <text>O-phospho-L-tyrosyl-[protein] + H2O = L-tyrosyl-[protein] + phosphate</text>
        <dbReference type="Rhea" id="RHEA:10684"/>
        <dbReference type="Rhea" id="RHEA-COMP:10136"/>
        <dbReference type="Rhea" id="RHEA-COMP:20101"/>
        <dbReference type="ChEBI" id="CHEBI:15377"/>
        <dbReference type="ChEBI" id="CHEBI:43474"/>
        <dbReference type="ChEBI" id="CHEBI:46858"/>
        <dbReference type="ChEBI" id="CHEBI:61978"/>
        <dbReference type="EC" id="3.1.3.48"/>
    </reaction>
</comment>
<protein>
    <recommendedName>
        <fullName evidence="23">Protein-tyrosine-phosphatase</fullName>
    </recommendedName>
</protein>
<dbReference type="GO" id="GO:0005829">
    <property type="term" value="C:cytosol"/>
    <property type="evidence" value="ECO:0007669"/>
    <property type="project" value="TreeGrafter"/>
</dbReference>
<dbReference type="InterPro" id="IPR013288">
    <property type="entry name" value="Cyt_c_oxidase_su4"/>
</dbReference>
<feature type="domain" description="Tyrosine-protein phosphatase" evidence="19">
    <location>
        <begin position="148"/>
        <end position="288"/>
    </location>
</feature>
<dbReference type="GO" id="GO:0004725">
    <property type="term" value="F:protein tyrosine phosphatase activity"/>
    <property type="evidence" value="ECO:0007669"/>
    <property type="project" value="UniProtKB-EC"/>
</dbReference>
<evidence type="ECO:0000259" key="20">
    <source>
        <dbReference type="PROSITE" id="PS50056"/>
    </source>
</evidence>
<dbReference type="InterPro" id="IPR004203">
    <property type="entry name" value="Cyt_c_oxidase_su4_fam"/>
</dbReference>
<dbReference type="Proteomes" id="UP000269221">
    <property type="component" value="Unassembled WGS sequence"/>
</dbReference>
<dbReference type="UniPathway" id="UPA00705"/>
<comment type="catalytic activity">
    <reaction evidence="14">
        <text>O-phospho-L-seryl-[protein] + H2O = L-seryl-[protein] + phosphate</text>
        <dbReference type="Rhea" id="RHEA:20629"/>
        <dbReference type="Rhea" id="RHEA-COMP:9863"/>
        <dbReference type="Rhea" id="RHEA-COMP:11604"/>
        <dbReference type="ChEBI" id="CHEBI:15377"/>
        <dbReference type="ChEBI" id="CHEBI:29999"/>
        <dbReference type="ChEBI" id="CHEBI:43474"/>
        <dbReference type="ChEBI" id="CHEBI:83421"/>
        <dbReference type="EC" id="3.1.3.16"/>
    </reaction>
</comment>
<dbReference type="STRING" id="333673.A0A3M0K7X2"/>
<dbReference type="SMART" id="SM00195">
    <property type="entry name" value="DSPc"/>
    <property type="match status" value="1"/>
</dbReference>
<keyword evidence="6" id="KW-0963">Cytoplasm</keyword>
<evidence type="ECO:0000313" key="22">
    <source>
        <dbReference type="Proteomes" id="UP000269221"/>
    </source>
</evidence>
<dbReference type="FunFam" id="1.10.442.10:FF:000001">
    <property type="entry name" value="Cytochrome c oxidase subunit 4 isoform 1"/>
    <property type="match status" value="1"/>
</dbReference>
<dbReference type="PROSITE" id="PS50056">
    <property type="entry name" value="TYR_PHOSPHATASE_2"/>
    <property type="match status" value="1"/>
</dbReference>
<evidence type="ECO:0008006" key="23">
    <source>
        <dbReference type="Google" id="ProtNLM"/>
    </source>
</evidence>
<dbReference type="SUPFAM" id="SSF81406">
    <property type="entry name" value="Mitochondrial cytochrome c oxidase subunit IV"/>
    <property type="match status" value="1"/>
</dbReference>
<evidence type="ECO:0000256" key="4">
    <source>
        <dbReference type="ARBA" id="ARBA00008135"/>
    </source>
</evidence>
<dbReference type="Pfam" id="PF02936">
    <property type="entry name" value="COX4"/>
    <property type="match status" value="1"/>
</dbReference>
<dbReference type="InterPro" id="IPR000387">
    <property type="entry name" value="Tyr_Pase_dom"/>
</dbReference>
<feature type="region of interest" description="Disordered" evidence="17">
    <location>
        <begin position="129"/>
        <end position="148"/>
    </location>
</feature>
<comment type="catalytic activity">
    <reaction evidence="15">
        <text>O-phospho-L-threonyl-[protein] + H2O = L-threonyl-[protein] + phosphate</text>
        <dbReference type="Rhea" id="RHEA:47004"/>
        <dbReference type="Rhea" id="RHEA-COMP:11060"/>
        <dbReference type="Rhea" id="RHEA-COMP:11605"/>
        <dbReference type="ChEBI" id="CHEBI:15377"/>
        <dbReference type="ChEBI" id="CHEBI:30013"/>
        <dbReference type="ChEBI" id="CHEBI:43474"/>
        <dbReference type="ChEBI" id="CHEBI:61977"/>
        <dbReference type="EC" id="3.1.3.16"/>
    </reaction>
</comment>
<evidence type="ECO:0000256" key="6">
    <source>
        <dbReference type="ARBA" id="ARBA00022490"/>
    </source>
</evidence>
<evidence type="ECO:0000256" key="15">
    <source>
        <dbReference type="ARBA" id="ARBA00048336"/>
    </source>
</evidence>
<dbReference type="PRINTS" id="PR01873">
    <property type="entry name" value="CYTCOXIDASE4"/>
</dbReference>
<dbReference type="PROSITE" id="PS00383">
    <property type="entry name" value="TYR_PHOSPHATASE_1"/>
    <property type="match status" value="1"/>
</dbReference>
<proteinExistence type="inferred from homology"/>
<dbReference type="PROSITE" id="PS50054">
    <property type="entry name" value="TYR_PHOSPHATASE_DUAL"/>
    <property type="match status" value="1"/>
</dbReference>
<keyword evidence="8" id="KW-0999">Mitochondrion inner membrane</keyword>
<dbReference type="GO" id="GO:0006123">
    <property type="term" value="P:mitochondrial electron transport, cytochrome c to oxygen"/>
    <property type="evidence" value="ECO:0007669"/>
    <property type="project" value="InterPro"/>
</dbReference>
<dbReference type="GO" id="GO:0004722">
    <property type="term" value="F:protein serine/threonine phosphatase activity"/>
    <property type="evidence" value="ECO:0007669"/>
    <property type="project" value="UniProtKB-EC"/>
</dbReference>
<dbReference type="PANTHER" id="PTHR45948:SF1">
    <property type="entry name" value="TYROSINE-PROTEIN PHOSPHATASE DOMAIN-CONTAINING PROTEIN"/>
    <property type="match status" value="1"/>
</dbReference>
<evidence type="ECO:0000256" key="7">
    <source>
        <dbReference type="ARBA" id="ARBA00022692"/>
    </source>
</evidence>
<sequence length="346" mass="38555">MLASRVFSLVGRRSISTSLCLRAHGHGVVKAEDYTLPAYVDRRDVPLPEVSFVRDLSAQQRALKEKEKASWSALSVEEKVELYRIKFNESYAEMNKGTNEWKTIMGGVLFFLGLTGFILIWQKHFSSLGDRETTPDPDPGERKSMGSGMSKVVTGLYLGNIRDSEDHENLLRKGVTHILSVHNRAEPVLEDMTYLCISASDSSSQNLLQHFKECIQFIHECRLGGGGCLVHCLAGVSRSTTVLVAYLMTVTELGWESCLAATKAVRSYASPNPGFQQQLREYESTLLPEYRAWIRRDYGRNPFQDQEELQRLLGSRDGSWQRSAAPTSPPPCPAGGTGGGSRWMDG</sequence>
<evidence type="ECO:0000256" key="5">
    <source>
        <dbReference type="ARBA" id="ARBA00008601"/>
    </source>
</evidence>
<comment type="similarity">
    <text evidence="4">Belongs to the cytochrome c oxidase IV family.</text>
</comment>
<evidence type="ECO:0000256" key="2">
    <source>
        <dbReference type="ARBA" id="ARBA00004496"/>
    </source>
</evidence>
<dbReference type="Gene3D" id="3.90.190.10">
    <property type="entry name" value="Protein tyrosine phosphatase superfamily"/>
    <property type="match status" value="1"/>
</dbReference>
<evidence type="ECO:0000256" key="11">
    <source>
        <dbReference type="ARBA" id="ARBA00022989"/>
    </source>
</evidence>
<keyword evidence="9" id="KW-0378">Hydrolase</keyword>
<dbReference type="SUPFAM" id="SSF52799">
    <property type="entry name" value="(Phosphotyrosine protein) phosphatases II"/>
    <property type="match status" value="1"/>
</dbReference>
<dbReference type="Gene3D" id="1.10.442.10">
    <property type="entry name" value="Cytochrome c oxidase subunit IV"/>
    <property type="match status" value="1"/>
</dbReference>
<evidence type="ECO:0000259" key="19">
    <source>
        <dbReference type="PROSITE" id="PS50054"/>
    </source>
</evidence>
<dbReference type="InterPro" id="IPR036639">
    <property type="entry name" value="Cyt_c_oxidase_su4_sf"/>
</dbReference>
<keyword evidence="22" id="KW-1185">Reference proteome</keyword>
<feature type="domain" description="Tyrosine specific protein phosphatases" evidence="20">
    <location>
        <begin position="209"/>
        <end position="283"/>
    </location>
</feature>
<evidence type="ECO:0000256" key="14">
    <source>
        <dbReference type="ARBA" id="ARBA00047761"/>
    </source>
</evidence>
<dbReference type="GO" id="GO:0007165">
    <property type="term" value="P:signal transduction"/>
    <property type="evidence" value="ECO:0007669"/>
    <property type="project" value="TreeGrafter"/>
</dbReference>
<comment type="subcellular location">
    <subcellularLocation>
        <location evidence="2">Cytoplasm</location>
    </subcellularLocation>
    <subcellularLocation>
        <location evidence="1">Mitochondrion inner membrane</location>
        <topology evidence="1">Single-pass membrane protein</topology>
    </subcellularLocation>
</comment>
<feature type="region of interest" description="Disordered" evidence="17">
    <location>
        <begin position="315"/>
        <end position="346"/>
    </location>
</feature>
<dbReference type="AlphaFoldDB" id="A0A3M0K7X2"/>
<dbReference type="OrthoDB" id="9979246at2759"/>
<keyword evidence="11 18" id="KW-1133">Transmembrane helix</keyword>
<feature type="transmembrane region" description="Helical" evidence="18">
    <location>
        <begin position="103"/>
        <end position="121"/>
    </location>
</feature>